<proteinExistence type="predicted"/>
<sequence length="205" mass="23190">MSSATTRPVVNRSGLSDSPVGSMMVAVARWIYLCVGSPSSYLLRQSELQQAAQSQSGQQDLHHLRRFTGRQPGHQLQKLIHKTVLQVLGSRRFQVLDGADPVQTLLKEELGRLYRTRTATRVHQVWSENSAGMVGHDLAALNTNTRTAMSESDNQSQERKTQSTPLDDTGRIVHVRLWCVEVRVCAEQFRDQRQYQCWMTGTQEL</sequence>
<dbReference type="EMBL" id="VOFY01000028">
    <property type="protein sequence ID" value="KAA8579380.1"/>
    <property type="molecule type" value="Genomic_DNA"/>
</dbReference>
<evidence type="ECO:0000256" key="1">
    <source>
        <dbReference type="SAM" id="MobiDB-lite"/>
    </source>
</evidence>
<dbReference type="AlphaFoldDB" id="A0A5J5CH06"/>
<organism evidence="2 3">
    <name type="scientific">Etheostoma spectabile</name>
    <name type="common">orangethroat darter</name>
    <dbReference type="NCBI Taxonomy" id="54343"/>
    <lineage>
        <taxon>Eukaryota</taxon>
        <taxon>Metazoa</taxon>
        <taxon>Chordata</taxon>
        <taxon>Craniata</taxon>
        <taxon>Vertebrata</taxon>
        <taxon>Euteleostomi</taxon>
        <taxon>Actinopterygii</taxon>
        <taxon>Neopterygii</taxon>
        <taxon>Teleostei</taxon>
        <taxon>Neoteleostei</taxon>
        <taxon>Acanthomorphata</taxon>
        <taxon>Eupercaria</taxon>
        <taxon>Perciformes</taxon>
        <taxon>Percoidei</taxon>
        <taxon>Percidae</taxon>
        <taxon>Etheostomatinae</taxon>
        <taxon>Etheostoma</taxon>
    </lineage>
</organism>
<evidence type="ECO:0000313" key="2">
    <source>
        <dbReference type="EMBL" id="KAA8579380.1"/>
    </source>
</evidence>
<feature type="region of interest" description="Disordered" evidence="1">
    <location>
        <begin position="147"/>
        <end position="166"/>
    </location>
</feature>
<evidence type="ECO:0000313" key="3">
    <source>
        <dbReference type="Proteomes" id="UP000327493"/>
    </source>
</evidence>
<dbReference type="Proteomes" id="UP000327493">
    <property type="component" value="Unassembled WGS sequence"/>
</dbReference>
<comment type="caution">
    <text evidence="2">The sequence shown here is derived from an EMBL/GenBank/DDBJ whole genome shotgun (WGS) entry which is preliminary data.</text>
</comment>
<accession>A0A5J5CH06</accession>
<name>A0A5J5CH06_9PERO</name>
<gene>
    <name evidence="2" type="ORF">FQN60_016810</name>
</gene>
<protein>
    <submittedName>
        <fullName evidence="2">Uncharacterized protein</fullName>
    </submittedName>
</protein>
<keyword evidence="3" id="KW-1185">Reference proteome</keyword>
<reference evidence="2 3" key="1">
    <citation type="submission" date="2019-08" db="EMBL/GenBank/DDBJ databases">
        <title>A chromosome-level genome assembly, high-density linkage maps, and genome scans reveal the genomic architecture of hybrid incompatibilities underlying speciation via character displacement in darters (Percidae: Etheostominae).</title>
        <authorList>
            <person name="Moran R.L."/>
            <person name="Catchen J.M."/>
            <person name="Fuller R.C."/>
        </authorList>
    </citation>
    <scope>NUCLEOTIDE SEQUENCE [LARGE SCALE GENOMIC DNA]</scope>
    <source>
        <strain evidence="2">EspeVRDwgs_2016</strain>
        <tissue evidence="2">Muscle</tissue>
    </source>
</reference>